<name>A0A3F3IUE0_SALER</name>
<dbReference type="AlphaFoldDB" id="A0A3F3IUE0"/>
<evidence type="ECO:0000313" key="2">
    <source>
        <dbReference type="EMBL" id="EAA8668021.1"/>
    </source>
</evidence>
<dbReference type="Proteomes" id="UP000839834">
    <property type="component" value="Unassembled WGS sequence"/>
</dbReference>
<sequence length="204" mass="22212">MDILSAIFRQQSRRIGILIPSVVVSEKHSDVLEITEHPVEKPTTNSASGFIADHAYKRPSEVTMECGFAGGGSLLDFIDTSSIGLSAGLSPKETYQKLLRLQSDRLPFDVVTGKRVYRNMLIKTLEVTTDKTSENVLNCILTLRELIMTQTKSISVADKFDMQDGVSTSAVQNSGTKSVTPVNDSLLGQVTGASKIGGRYQLPF</sequence>
<dbReference type="InterPro" id="IPR048494">
    <property type="entry name" value="Dit-like_N"/>
</dbReference>
<dbReference type="EMBL" id="RSMR01000052">
    <property type="protein sequence ID" value="MIK94892.1"/>
    <property type="molecule type" value="Genomic_DNA"/>
</dbReference>
<comment type="caution">
    <text evidence="5">The sequence shown here is derived from an EMBL/GenBank/DDBJ whole genome shotgun (WGS) entry which is preliminary data.</text>
</comment>
<proteinExistence type="predicted"/>
<protein>
    <recommendedName>
        <fullName evidence="1">Dit-like phage tail protein N-terminal domain-containing protein</fullName>
    </recommendedName>
</protein>
<feature type="domain" description="Dit-like phage tail protein N-terminal" evidence="1">
    <location>
        <begin position="21"/>
        <end position="156"/>
    </location>
</feature>
<dbReference type="Proteomes" id="UP000866740">
    <property type="component" value="Unassembled WGS sequence"/>
</dbReference>
<accession>A0A3F3IUE0</accession>
<evidence type="ECO:0000313" key="4">
    <source>
        <dbReference type="EMBL" id="MIV46991.1"/>
    </source>
</evidence>
<evidence type="ECO:0000259" key="1">
    <source>
        <dbReference type="Pfam" id="PF21821"/>
    </source>
</evidence>
<dbReference type="EMBL" id="AAACVH010000061">
    <property type="protein sequence ID" value="EAA8668021.1"/>
    <property type="molecule type" value="Genomic_DNA"/>
</dbReference>
<dbReference type="EMBL" id="MLTE01000014">
    <property type="protein sequence ID" value="OHJ49873.1"/>
    <property type="molecule type" value="Genomic_DNA"/>
</dbReference>
<dbReference type="RefSeq" id="WP_070802329.1">
    <property type="nucleotide sequence ID" value="NZ_MLTE01000014.1"/>
</dbReference>
<reference evidence="5" key="1">
    <citation type="submission" date="2016-09" db="EMBL/GenBank/DDBJ databases">
        <title>Whole genome sequencing of Salmonella enterica.</title>
        <authorList>
            <person name="Bell R."/>
        </authorList>
    </citation>
    <scope>NUCLEOTIDE SEQUENCE [LARGE SCALE GENOMIC DNA]</scope>
    <source>
        <strain evidence="5">CFSAN044929</strain>
    </source>
</reference>
<organism evidence="5">
    <name type="scientific">Salmonella enterica</name>
    <name type="common">Salmonella choleraesuis</name>
    <dbReference type="NCBI Taxonomy" id="28901"/>
    <lineage>
        <taxon>Bacteria</taxon>
        <taxon>Pseudomonadati</taxon>
        <taxon>Pseudomonadota</taxon>
        <taxon>Gammaproteobacteria</taxon>
        <taxon>Enterobacterales</taxon>
        <taxon>Enterobacteriaceae</taxon>
        <taxon>Salmonella</taxon>
    </lineage>
</organism>
<evidence type="ECO:0000313" key="3">
    <source>
        <dbReference type="EMBL" id="MIK94892.1"/>
    </source>
</evidence>
<dbReference type="Pfam" id="PF21821">
    <property type="entry name" value="Dit_like"/>
    <property type="match status" value="1"/>
</dbReference>
<reference evidence="4" key="2">
    <citation type="submission" date="2018-07" db="EMBL/GenBank/DDBJ databases">
        <authorList>
            <consortium name="GenomeTrakr network: Whole genome sequencing for foodborne pathogen traceback"/>
        </authorList>
    </citation>
    <scope>NUCLEOTIDE SEQUENCE [LARGE SCALE GENOMIC DNA]</scope>
    <source>
        <strain evidence="4">CFSAN048114</strain>
        <strain evidence="3">FLUFL-1338</strain>
        <strain evidence="2">FLUFL-367</strain>
    </source>
</reference>
<gene>
    <name evidence="4" type="ORF">A7E06_26830</name>
    <name evidence="5" type="ORF">A7S51_18815</name>
    <name evidence="3" type="ORF">KO51_26335</name>
    <name evidence="2" type="ORF">NL99_24415</name>
</gene>
<dbReference type="Proteomes" id="UP000839530">
    <property type="component" value="Unassembled WGS sequence"/>
</dbReference>
<dbReference type="Proteomes" id="UP000885283">
    <property type="component" value="Unassembled WGS sequence"/>
</dbReference>
<evidence type="ECO:0000313" key="5">
    <source>
        <dbReference type="EMBL" id="OHJ49873.1"/>
    </source>
</evidence>
<dbReference type="EMBL" id="RSUV01000033">
    <property type="protein sequence ID" value="MIV46991.1"/>
    <property type="molecule type" value="Genomic_DNA"/>
</dbReference>